<feature type="compositionally biased region" description="Basic and acidic residues" evidence="1">
    <location>
        <begin position="514"/>
        <end position="545"/>
    </location>
</feature>
<name>A0ABC8J9R1_ERUVS</name>
<dbReference type="Pfam" id="PF25475">
    <property type="entry name" value="DUF7903"/>
    <property type="match status" value="1"/>
</dbReference>
<evidence type="ECO:0000313" key="4">
    <source>
        <dbReference type="Proteomes" id="UP001642260"/>
    </source>
</evidence>
<feature type="compositionally biased region" description="Polar residues" evidence="1">
    <location>
        <begin position="754"/>
        <end position="767"/>
    </location>
</feature>
<accession>A0ABC8J9R1</accession>
<organism evidence="3 4">
    <name type="scientific">Eruca vesicaria subsp. sativa</name>
    <name type="common">Garden rocket</name>
    <name type="synonym">Eruca sativa</name>
    <dbReference type="NCBI Taxonomy" id="29727"/>
    <lineage>
        <taxon>Eukaryota</taxon>
        <taxon>Viridiplantae</taxon>
        <taxon>Streptophyta</taxon>
        <taxon>Embryophyta</taxon>
        <taxon>Tracheophyta</taxon>
        <taxon>Spermatophyta</taxon>
        <taxon>Magnoliopsida</taxon>
        <taxon>eudicotyledons</taxon>
        <taxon>Gunneridae</taxon>
        <taxon>Pentapetalae</taxon>
        <taxon>rosids</taxon>
        <taxon>malvids</taxon>
        <taxon>Brassicales</taxon>
        <taxon>Brassicaceae</taxon>
        <taxon>Brassiceae</taxon>
        <taxon>Eruca</taxon>
    </lineage>
</organism>
<feature type="compositionally biased region" description="Basic and acidic residues" evidence="1">
    <location>
        <begin position="553"/>
        <end position="564"/>
    </location>
</feature>
<feature type="compositionally biased region" description="Basic and acidic residues" evidence="1">
    <location>
        <begin position="482"/>
        <end position="505"/>
    </location>
</feature>
<feature type="region of interest" description="Disordered" evidence="1">
    <location>
        <begin position="414"/>
        <end position="569"/>
    </location>
</feature>
<feature type="compositionally biased region" description="Basic residues" evidence="1">
    <location>
        <begin position="715"/>
        <end position="728"/>
    </location>
</feature>
<dbReference type="PANTHER" id="PTHR35481">
    <property type="entry name" value="DNA-DIRECTED RNA POLYMERASE SUBUNIT ALPHA"/>
    <property type="match status" value="1"/>
</dbReference>
<comment type="caution">
    <text evidence="3">The sequence shown here is derived from an EMBL/GenBank/DDBJ whole genome shotgun (WGS) entry which is preliminary data.</text>
</comment>
<dbReference type="InterPro" id="IPR057225">
    <property type="entry name" value="DUF7903"/>
</dbReference>
<feature type="region of interest" description="Disordered" evidence="1">
    <location>
        <begin position="686"/>
        <end position="767"/>
    </location>
</feature>
<dbReference type="Proteomes" id="UP001642260">
    <property type="component" value="Unassembled WGS sequence"/>
</dbReference>
<dbReference type="PANTHER" id="PTHR35481:SF3">
    <property type="entry name" value="(RAPE) HYPOTHETICAL PROTEIN"/>
    <property type="match status" value="1"/>
</dbReference>
<dbReference type="EMBL" id="CAKOAT010071822">
    <property type="protein sequence ID" value="CAH8310588.1"/>
    <property type="molecule type" value="Genomic_DNA"/>
</dbReference>
<feature type="domain" description="DUF7903" evidence="2">
    <location>
        <begin position="40"/>
        <end position="385"/>
    </location>
</feature>
<keyword evidence="4" id="KW-1185">Reference proteome</keyword>
<evidence type="ECO:0000313" key="3">
    <source>
        <dbReference type="EMBL" id="CAH8310588.1"/>
    </source>
</evidence>
<reference evidence="3 4" key="1">
    <citation type="submission" date="2022-03" db="EMBL/GenBank/DDBJ databases">
        <authorList>
            <person name="Macdonald S."/>
            <person name="Ahmed S."/>
            <person name="Newling K."/>
        </authorList>
    </citation>
    <scope>NUCLEOTIDE SEQUENCE [LARGE SCALE GENOMIC DNA]</scope>
</reference>
<evidence type="ECO:0000259" key="2">
    <source>
        <dbReference type="Pfam" id="PF25475"/>
    </source>
</evidence>
<protein>
    <recommendedName>
        <fullName evidence="2">DUF7903 domain-containing protein</fullName>
    </recommendedName>
</protein>
<sequence length="767" mass="85897">MSYIPPHKRHSKNPVIPCPFPDSLATKFMKNTDSKSSSVKVNIAYSRDAISKWFLIGPKGISDEVPPGIKLVPMSSDSSECRYGEKSFVLINTNVEKVEESEEEERSRWMLIAEKVEKDLVFAYEQAKKAMEDHHLSDNAKLRLVARFGKLLFPRLRAGPVTKNSYRTFCTDVPTSFIQSIKSKAIPSHEFCTDSEKEVYVVQISHYTRPYSTIRCKCTVKEDGTLSMYKASLELSHTCLNPLRHLVVDVSCIDQNLDMRLMLARKSNMMTLTEKETSNIQRLLDSATVDSSVKGGLRWPLGKPSSENGYTIFEVCHVKATTYKNRSLRLRVRETKGFSERFGTWEVERGVTLILQDINTKLQEQNIDRGCVLEMLRDALGTIWDFLHCDPSLIVLPLSTGPFAALRLNPPGSFPRLGSEGPAPPWKPPEPATDMSNRDGPPPSLLQTMDIPEYPMHRRLSSSEKGKSVALEHLPAPRKARVKEWKPRGDHTKDSYRRNYDEHTPRHGAGTRNGVEHIRGDSHSFQRPETQRDIRLNGSVEERSSPVKTTLSSHDRTASSRRCDSPPARGAPLLECNTINSFPQEAVETAMEQIRGVMSQYVGCADPTESAARKERLRQAEILGEVEETALQMVRADIARETLSEVEPAPEWEPVNECLLPQGRPPIAARLGPLNVVSRETEELDILEEGGPPDRIPVADRLGPLLNSSDEPTVQKRKPGRPPGRRRVVSSPATNKRSCSRKRKAQTKPPLGRASTSGVGQHSNLLG</sequence>
<evidence type="ECO:0000256" key="1">
    <source>
        <dbReference type="SAM" id="MobiDB-lite"/>
    </source>
</evidence>
<gene>
    <name evidence="3" type="ORF">ERUC_LOCUS5747</name>
</gene>
<dbReference type="AlphaFoldDB" id="A0ABC8J9R1"/>
<feature type="compositionally biased region" description="Pro residues" evidence="1">
    <location>
        <begin position="422"/>
        <end position="431"/>
    </location>
</feature>
<proteinExistence type="predicted"/>